<feature type="compositionally biased region" description="Low complexity" evidence="2">
    <location>
        <begin position="563"/>
        <end position="572"/>
    </location>
</feature>
<evidence type="ECO:0000256" key="2">
    <source>
        <dbReference type="SAM" id="MobiDB-lite"/>
    </source>
</evidence>
<dbReference type="FunFam" id="3.90.70.10:FF:000125">
    <property type="entry name" value="Ubiquitin C-terminal hydrolase, putative"/>
    <property type="match status" value="1"/>
</dbReference>
<keyword evidence="5" id="KW-1185">Reference proteome</keyword>
<dbReference type="GO" id="GO:0016579">
    <property type="term" value="P:protein deubiquitination"/>
    <property type="evidence" value="ECO:0007669"/>
    <property type="project" value="InterPro"/>
</dbReference>
<gene>
    <name evidence="4" type="primary">DOA4</name>
    <name evidence="4" type="ORF">LTR05_006140</name>
</gene>
<feature type="compositionally biased region" description="Polar residues" evidence="2">
    <location>
        <begin position="248"/>
        <end position="258"/>
    </location>
</feature>
<feature type="compositionally biased region" description="Polar residues" evidence="2">
    <location>
        <begin position="573"/>
        <end position="583"/>
    </location>
</feature>
<dbReference type="Gene3D" id="1.20.58.80">
    <property type="entry name" value="Phosphotransferase system, lactose/cellobiose-type IIA subunit"/>
    <property type="match status" value="1"/>
</dbReference>
<reference evidence="4 5" key="1">
    <citation type="submission" date="2023-08" db="EMBL/GenBank/DDBJ databases">
        <title>Black Yeasts Isolated from many extreme environments.</title>
        <authorList>
            <person name="Coleine C."/>
            <person name="Stajich J.E."/>
            <person name="Selbmann L."/>
        </authorList>
    </citation>
    <scope>NUCLEOTIDE SEQUENCE [LARGE SCALE GENOMIC DNA]</scope>
    <source>
        <strain evidence="4 5">CCFEE 5910</strain>
    </source>
</reference>
<dbReference type="EC" id="3.4.19.12" evidence="4"/>
<comment type="caution">
    <text evidence="4">The sequence shown here is derived from an EMBL/GenBank/DDBJ whole genome shotgun (WGS) entry which is preliminary data.</text>
</comment>
<protein>
    <submittedName>
        <fullName evidence="4">Ubiquitin-specific protease doa4</fullName>
        <ecNumber evidence="4">3.4.19.12</ecNumber>
    </submittedName>
</protein>
<dbReference type="Pfam" id="PF00443">
    <property type="entry name" value="UCH"/>
    <property type="match status" value="1"/>
</dbReference>
<feature type="region of interest" description="Disordered" evidence="2">
    <location>
        <begin position="143"/>
        <end position="192"/>
    </location>
</feature>
<dbReference type="InterPro" id="IPR050185">
    <property type="entry name" value="Ub_carboxyl-term_hydrolase"/>
</dbReference>
<feature type="region of interest" description="Disordered" evidence="2">
    <location>
        <begin position="963"/>
        <end position="990"/>
    </location>
</feature>
<evidence type="ECO:0000313" key="4">
    <source>
        <dbReference type="EMBL" id="KAK5083637.1"/>
    </source>
</evidence>
<comment type="similarity">
    <text evidence="1">Belongs to the peptidase C19 family.</text>
</comment>
<dbReference type="PANTHER" id="PTHR21646">
    <property type="entry name" value="UBIQUITIN CARBOXYL-TERMINAL HYDROLASE"/>
    <property type="match status" value="1"/>
</dbReference>
<dbReference type="GO" id="GO:0006508">
    <property type="term" value="P:proteolysis"/>
    <property type="evidence" value="ECO:0007669"/>
    <property type="project" value="UniProtKB-KW"/>
</dbReference>
<dbReference type="CDD" id="cd02674">
    <property type="entry name" value="Peptidase_C19R"/>
    <property type="match status" value="1"/>
</dbReference>
<dbReference type="InterPro" id="IPR028889">
    <property type="entry name" value="USP"/>
</dbReference>
<dbReference type="Gene3D" id="3.90.70.10">
    <property type="entry name" value="Cysteine proteinases"/>
    <property type="match status" value="1"/>
</dbReference>
<dbReference type="Gene3D" id="3.40.250.10">
    <property type="entry name" value="Rhodanese-like domain"/>
    <property type="match status" value="1"/>
</dbReference>
<keyword evidence="4" id="KW-0645">Protease</keyword>
<dbReference type="AlphaFoldDB" id="A0AAN7SY04"/>
<evidence type="ECO:0000259" key="3">
    <source>
        <dbReference type="PROSITE" id="PS50235"/>
    </source>
</evidence>
<dbReference type="InterPro" id="IPR001394">
    <property type="entry name" value="Peptidase_C19_UCH"/>
</dbReference>
<dbReference type="PANTHER" id="PTHR21646:SF23">
    <property type="entry name" value="UBIQUITIN CARBOXYL-TERMINAL HYDROLASE USP2"/>
    <property type="match status" value="1"/>
</dbReference>
<sequence>MASFAARVPFINSNPNDASKRLSWQDPRDPPAHANDRAFPHIKDIITQSQPIFDPSIPVTEYLKQAESCLKTAQSSLSFGKVDVAFREYLTASEILVYIIPRHKDYGLFNFNNQKWSQANKNARNVVASMRPQMEGVRKIIEDNNARHNTQQQSTTSGRDAITLASPDPGQQHARSDSQASLRSNGSVEIPDVLKVTKARPASVSKPDHLRAGSNTTANDLSSRFAALRASGSPPPPPGSLQMPDVANFQSNGQNGTARPTGPRDMPSVPPSLPAKLPLAATEMPKPPDPTFSVAQSARLSREVHRPPTERKQTYYGQPIAHISNPQLQRHKEEVQPYRPRTPNGVNLAIVQKSNSAEIPHHDMIDAETLSSYIRKYNVLLVDIRDRSQFDEGHIFATSILCIEPLALKEGTSAEILEERLVLSPDNEQNLFARRNEFDIVVYYDQNTSDNSYLRGSPSMTRAPHLRAFFDTLYEFNEYKPLKDGRPPALLRGGLDAWVDLMGSHSLATSRTAAMLGTTRQRPALVAGRPLGRQRLVSTNSRFEIRDRRLRNHKFLNEDEQQAWRQQAEQEQVVTNDEAQVSDSEYLEDEPEPMSPFVPDYETFLRRFPAMEQQSMVVPPRRPVVPPKRYEPAPLPSMPSRPTPAVPRPSYTGQAELIQPSAPLARVTSSTRQPLYSSSSRILSKRLPRTGLTNFGVTCYMNSTLQCLSATVPLANFFLDEHAYRQNLQKNWKGSSGIMPEIFANVIRSLWKGDVDMIKPTTFRNFCGRMNREWVIDRQQDAKEFFDFLVDCLHEDLNIAWQRTPLKPLTAEQEMQREKYKITDAAPIEWSRYEHRDRSFVSSLFAGQHASRLKCLTCRNTSTTYEAFYSISIEIPRSGTGDIHRCLQSYTQEERLAPDERWKCPYCKCERDATKQIILTRLPQFLVIHFKRFSAGRSDGGGTRKVHTPIDFSLHNLNMDRYVLSPPTPQTNGTQTNGESSTSSGPDPSTLPPFSYDCYGVLRHLGSSGDGGHYISLVKDQARGCWRKFDDERHYDFDPSQLAPRDRLQNGEAYILFWQRVMPR</sequence>
<proteinExistence type="inferred from homology"/>
<feature type="region of interest" description="Disordered" evidence="2">
    <location>
        <begin position="228"/>
        <end position="276"/>
    </location>
</feature>
<evidence type="ECO:0000256" key="1">
    <source>
        <dbReference type="ARBA" id="ARBA00009085"/>
    </source>
</evidence>
<dbReference type="SUPFAM" id="SSF54001">
    <property type="entry name" value="Cysteine proteinases"/>
    <property type="match status" value="1"/>
</dbReference>
<feature type="domain" description="USP" evidence="3">
    <location>
        <begin position="690"/>
        <end position="1061"/>
    </location>
</feature>
<dbReference type="EMBL" id="JAVRRJ010000006">
    <property type="protein sequence ID" value="KAK5083637.1"/>
    <property type="molecule type" value="Genomic_DNA"/>
</dbReference>
<evidence type="ECO:0000313" key="5">
    <source>
        <dbReference type="Proteomes" id="UP001309876"/>
    </source>
</evidence>
<dbReference type="SUPFAM" id="SSF52821">
    <property type="entry name" value="Rhodanese/Cell cycle control phosphatase"/>
    <property type="match status" value="1"/>
</dbReference>
<name>A0AAN7SY04_9EURO</name>
<feature type="compositionally biased region" description="Polar residues" evidence="2">
    <location>
        <begin position="147"/>
        <end position="158"/>
    </location>
</feature>
<accession>A0AAN7SY04</accession>
<feature type="compositionally biased region" description="Polar residues" evidence="2">
    <location>
        <begin position="177"/>
        <end position="187"/>
    </location>
</feature>
<feature type="region of interest" description="Disordered" evidence="2">
    <location>
        <begin position="198"/>
        <end position="217"/>
    </location>
</feature>
<dbReference type="PROSITE" id="PS50235">
    <property type="entry name" value="USP_3"/>
    <property type="match status" value="1"/>
</dbReference>
<keyword evidence="4" id="KW-0378">Hydrolase</keyword>
<dbReference type="GO" id="GO:0004843">
    <property type="term" value="F:cysteine-type deubiquitinase activity"/>
    <property type="evidence" value="ECO:0007669"/>
    <property type="project" value="UniProtKB-EC"/>
</dbReference>
<dbReference type="InterPro" id="IPR036873">
    <property type="entry name" value="Rhodanese-like_dom_sf"/>
</dbReference>
<dbReference type="Proteomes" id="UP001309876">
    <property type="component" value="Unassembled WGS sequence"/>
</dbReference>
<feature type="region of interest" description="Disordered" evidence="2">
    <location>
        <begin position="561"/>
        <end position="595"/>
    </location>
</feature>
<organism evidence="4 5">
    <name type="scientific">Lithohypha guttulata</name>
    <dbReference type="NCBI Taxonomy" id="1690604"/>
    <lineage>
        <taxon>Eukaryota</taxon>
        <taxon>Fungi</taxon>
        <taxon>Dikarya</taxon>
        <taxon>Ascomycota</taxon>
        <taxon>Pezizomycotina</taxon>
        <taxon>Eurotiomycetes</taxon>
        <taxon>Chaetothyriomycetidae</taxon>
        <taxon>Chaetothyriales</taxon>
        <taxon>Trichomeriaceae</taxon>
        <taxon>Lithohypha</taxon>
    </lineage>
</organism>
<dbReference type="InterPro" id="IPR038765">
    <property type="entry name" value="Papain-like_cys_pep_sf"/>
</dbReference>